<dbReference type="GO" id="GO:0003677">
    <property type="term" value="F:DNA binding"/>
    <property type="evidence" value="ECO:0007669"/>
    <property type="project" value="UniProtKB-KW"/>
</dbReference>
<gene>
    <name evidence="3" type="ORF">RUM8411_04054</name>
</gene>
<evidence type="ECO:0000313" key="3">
    <source>
        <dbReference type="EMBL" id="SLN74810.1"/>
    </source>
</evidence>
<dbReference type="Pfam" id="PF04397">
    <property type="entry name" value="LytTR"/>
    <property type="match status" value="1"/>
</dbReference>
<evidence type="ECO:0000256" key="1">
    <source>
        <dbReference type="SAM" id="Phobius"/>
    </source>
</evidence>
<keyword evidence="4" id="KW-1185">Reference proteome</keyword>
<sequence>MSRKLTSILAEFTPSRALAAMVFLPLLAFAFQPFPNMFLSFPMRFLFWVGVTALALCVTWIARRLTQKYFSEAHFSARDVILVLVVLALFVPSLWLMSWLLLKAGGQQAPGLLSVVPYGALFATGLVLVRGHMQGEMLEQEPEPSLPRLAKRLPDTFSGRVYRLTVRDHFVDVVTSQGVFTIRSRFTDAIDEMEPITGHCTHRSHWVTDDAITGVEKTDGKTFLRLKNDDLVPVSRKYKPMLEQHGVI</sequence>
<dbReference type="PROSITE" id="PS50930">
    <property type="entry name" value="HTH_LYTTR"/>
    <property type="match status" value="1"/>
</dbReference>
<dbReference type="Gene3D" id="2.40.50.1020">
    <property type="entry name" value="LytTr DNA-binding domain"/>
    <property type="match status" value="1"/>
</dbReference>
<keyword evidence="3" id="KW-0238">DNA-binding</keyword>
<feature type="transmembrane region" description="Helical" evidence="1">
    <location>
        <begin position="43"/>
        <end position="61"/>
    </location>
</feature>
<dbReference type="RefSeq" id="WP_085824505.1">
    <property type="nucleotide sequence ID" value="NZ_FWFP01000015.1"/>
</dbReference>
<dbReference type="Proteomes" id="UP000193778">
    <property type="component" value="Unassembled WGS sequence"/>
</dbReference>
<dbReference type="InterPro" id="IPR007492">
    <property type="entry name" value="LytTR_DNA-bd_dom"/>
</dbReference>
<proteinExistence type="predicted"/>
<name>A0A1X7ABG9_9RHOB</name>
<reference evidence="4" key="1">
    <citation type="submission" date="2017-03" db="EMBL/GenBank/DDBJ databases">
        <authorList>
            <person name="Rodrigo-Torres L."/>
            <person name="Arahal R.D."/>
            <person name="Lucena T."/>
        </authorList>
    </citation>
    <scope>NUCLEOTIDE SEQUENCE [LARGE SCALE GENOMIC DNA]</scope>
    <source>
        <strain evidence="4">CECT 8411</strain>
    </source>
</reference>
<dbReference type="SMART" id="SM00850">
    <property type="entry name" value="LytTR"/>
    <property type="match status" value="1"/>
</dbReference>
<feature type="transmembrane region" description="Helical" evidence="1">
    <location>
        <begin position="12"/>
        <end position="31"/>
    </location>
</feature>
<dbReference type="OrthoDB" id="7028951at2"/>
<evidence type="ECO:0000259" key="2">
    <source>
        <dbReference type="PROSITE" id="PS50930"/>
    </source>
</evidence>
<feature type="transmembrane region" description="Helical" evidence="1">
    <location>
        <begin position="108"/>
        <end position="129"/>
    </location>
</feature>
<evidence type="ECO:0000313" key="4">
    <source>
        <dbReference type="Proteomes" id="UP000193778"/>
    </source>
</evidence>
<organism evidence="3 4">
    <name type="scientific">Ruegeria meonggei</name>
    <dbReference type="NCBI Taxonomy" id="1446476"/>
    <lineage>
        <taxon>Bacteria</taxon>
        <taxon>Pseudomonadati</taxon>
        <taxon>Pseudomonadota</taxon>
        <taxon>Alphaproteobacteria</taxon>
        <taxon>Rhodobacterales</taxon>
        <taxon>Roseobacteraceae</taxon>
        <taxon>Ruegeria</taxon>
    </lineage>
</organism>
<feature type="domain" description="HTH LytTR-type" evidence="2">
    <location>
        <begin position="165"/>
        <end position="248"/>
    </location>
</feature>
<protein>
    <submittedName>
        <fullName evidence="3">LytTr DNA-binding domain protein</fullName>
    </submittedName>
</protein>
<dbReference type="EMBL" id="FWFP01000015">
    <property type="protein sequence ID" value="SLN74810.1"/>
    <property type="molecule type" value="Genomic_DNA"/>
</dbReference>
<feature type="transmembrane region" description="Helical" evidence="1">
    <location>
        <begin position="81"/>
        <end position="102"/>
    </location>
</feature>
<keyword evidence="1" id="KW-0472">Membrane</keyword>
<keyword evidence="1" id="KW-0812">Transmembrane</keyword>
<accession>A0A1X7ABG9</accession>
<keyword evidence="1" id="KW-1133">Transmembrane helix</keyword>
<dbReference type="AlphaFoldDB" id="A0A1X7ABG9"/>